<organism evidence="2 3">
    <name type="scientific">Dioszegia hungarica</name>
    <dbReference type="NCBI Taxonomy" id="4972"/>
    <lineage>
        <taxon>Eukaryota</taxon>
        <taxon>Fungi</taxon>
        <taxon>Dikarya</taxon>
        <taxon>Basidiomycota</taxon>
        <taxon>Agaricomycotina</taxon>
        <taxon>Tremellomycetes</taxon>
        <taxon>Tremellales</taxon>
        <taxon>Bulleribasidiaceae</taxon>
        <taxon>Dioszegia</taxon>
    </lineage>
</organism>
<name>A0AA38LY13_9TREE</name>
<feature type="compositionally biased region" description="Acidic residues" evidence="1">
    <location>
        <begin position="73"/>
        <end position="83"/>
    </location>
</feature>
<gene>
    <name evidence="2" type="ORF">MKK02DRAFT_42867</name>
</gene>
<proteinExistence type="predicted"/>
<evidence type="ECO:0000256" key="1">
    <source>
        <dbReference type="SAM" id="MobiDB-lite"/>
    </source>
</evidence>
<sequence length="194" mass="20787">MAEIKRSQPSTQTLSKSGRTKRQQAAFIFGTGSGDEDESSEDDTARHEAIVSGRTLSAVPVGRGAMFTFGPSDTEDESSEDEAPPSAPSDKKSDAPPLPLRRRTTIEWDEASLFAALQRVQAAKDVARHASAEESDTSTEEHDTSDEDIEDTSADEADDEQLKPSRALTRRRSIFTSAASASGWPAGERGQASG</sequence>
<reference evidence="2" key="1">
    <citation type="journal article" date="2022" name="G3 (Bethesda)">
        <title>High quality genome of the basidiomycete yeast Dioszegia hungarica PDD-24b-2 isolated from cloud water.</title>
        <authorList>
            <person name="Jarrige D."/>
            <person name="Haridas S."/>
            <person name="Bleykasten-Grosshans C."/>
            <person name="Joly M."/>
            <person name="Nadalig T."/>
            <person name="Sancelme M."/>
            <person name="Vuilleumier S."/>
            <person name="Grigoriev I.V."/>
            <person name="Amato P."/>
            <person name="Bringel F."/>
        </authorList>
    </citation>
    <scope>NUCLEOTIDE SEQUENCE</scope>
    <source>
        <strain evidence="2">PDD-24b-2</strain>
    </source>
</reference>
<accession>A0AA38LY13</accession>
<dbReference type="AlphaFoldDB" id="A0AA38LY13"/>
<feature type="region of interest" description="Disordered" evidence="1">
    <location>
        <begin position="1"/>
        <end position="104"/>
    </location>
</feature>
<feature type="compositionally biased region" description="Polar residues" evidence="1">
    <location>
        <begin position="7"/>
        <end position="17"/>
    </location>
</feature>
<evidence type="ECO:0000313" key="2">
    <source>
        <dbReference type="EMBL" id="KAI9638474.1"/>
    </source>
</evidence>
<evidence type="ECO:0000313" key="3">
    <source>
        <dbReference type="Proteomes" id="UP001164286"/>
    </source>
</evidence>
<keyword evidence="3" id="KW-1185">Reference proteome</keyword>
<dbReference type="GeneID" id="77731393"/>
<dbReference type="EMBL" id="JAKWFO010000003">
    <property type="protein sequence ID" value="KAI9638474.1"/>
    <property type="molecule type" value="Genomic_DNA"/>
</dbReference>
<comment type="caution">
    <text evidence="2">The sequence shown here is derived from an EMBL/GenBank/DDBJ whole genome shotgun (WGS) entry which is preliminary data.</text>
</comment>
<dbReference type="RefSeq" id="XP_052948251.1">
    <property type="nucleotide sequence ID" value="XM_053092188.1"/>
</dbReference>
<dbReference type="Proteomes" id="UP001164286">
    <property type="component" value="Unassembled WGS sequence"/>
</dbReference>
<feature type="compositionally biased region" description="Acidic residues" evidence="1">
    <location>
        <begin position="133"/>
        <end position="159"/>
    </location>
</feature>
<feature type="region of interest" description="Disordered" evidence="1">
    <location>
        <begin position="121"/>
        <end position="194"/>
    </location>
</feature>
<protein>
    <submittedName>
        <fullName evidence="2">Uncharacterized protein</fullName>
    </submittedName>
</protein>